<evidence type="ECO:0008006" key="3">
    <source>
        <dbReference type="Google" id="ProtNLM"/>
    </source>
</evidence>
<protein>
    <recommendedName>
        <fullName evidence="3">DUF488 domain-containing protein</fullName>
    </recommendedName>
</protein>
<gene>
    <name evidence="1" type="ORF">AO501_00935</name>
</gene>
<dbReference type="PANTHER" id="PTHR39337:SF1">
    <property type="entry name" value="BLR5642 PROTEIN"/>
    <property type="match status" value="1"/>
</dbReference>
<dbReference type="RefSeq" id="WP_055580832.1">
    <property type="nucleotide sequence ID" value="NZ_LKTM01000356.1"/>
</dbReference>
<reference evidence="1 2" key="1">
    <citation type="submission" date="2015-10" db="EMBL/GenBank/DDBJ databases">
        <title>Mycobacterium gordonae draft genome assembly.</title>
        <authorList>
            <person name="Ustinova V."/>
            <person name="Smirnova T."/>
            <person name="Blagodatskikh K."/>
            <person name="Varlamov D."/>
            <person name="Larionova E."/>
            <person name="Chernousova L."/>
        </authorList>
    </citation>
    <scope>NUCLEOTIDE SEQUENCE [LARGE SCALE GENOMIC DNA]</scope>
    <source>
        <strain evidence="1 2">CTRI 14-8773</strain>
    </source>
</reference>
<dbReference type="OrthoDB" id="9789109at2"/>
<organism evidence="1 2">
    <name type="scientific">Mycobacterium gordonae</name>
    <dbReference type="NCBI Taxonomy" id="1778"/>
    <lineage>
        <taxon>Bacteria</taxon>
        <taxon>Bacillati</taxon>
        <taxon>Actinomycetota</taxon>
        <taxon>Actinomycetes</taxon>
        <taxon>Mycobacteriales</taxon>
        <taxon>Mycobacteriaceae</taxon>
        <taxon>Mycobacterium</taxon>
    </lineage>
</organism>
<comment type="caution">
    <text evidence="1">The sequence shown here is derived from an EMBL/GenBank/DDBJ whole genome shotgun (WGS) entry which is preliminary data.</text>
</comment>
<dbReference type="AlphaFoldDB" id="A0A0Q2RLD4"/>
<accession>A0A0Q2RLD4</accession>
<evidence type="ECO:0000313" key="1">
    <source>
        <dbReference type="EMBL" id="KQH76219.1"/>
    </source>
</evidence>
<proteinExistence type="predicted"/>
<evidence type="ECO:0000313" key="2">
    <source>
        <dbReference type="Proteomes" id="UP000051677"/>
    </source>
</evidence>
<dbReference type="Pfam" id="PF04343">
    <property type="entry name" value="DUF488"/>
    <property type="match status" value="1"/>
</dbReference>
<sequence length="204" mass="22958">MTAEAIFTIGHSTQPWPALRKLLQRWRVTAVADVRSVPASRHTPQFNRDILSRSLSASGIKYVFLGDHLGARTDDLSCYVAGKVQYQRLAQTPSFGVGIRRVLEGARTERIALMCAEAEPLECHRAVLVARVLTERGAQVDHIHRDGRLESHAAAMQRLRELFGLHQADLFHTANELLEQALRRQEHRIAYVNPALDTDGPPWQ</sequence>
<dbReference type="Proteomes" id="UP000051677">
    <property type="component" value="Unassembled WGS sequence"/>
</dbReference>
<dbReference type="PANTHER" id="PTHR39337">
    <property type="entry name" value="BLR5642 PROTEIN"/>
    <property type="match status" value="1"/>
</dbReference>
<dbReference type="EMBL" id="LKTM01000356">
    <property type="protein sequence ID" value="KQH76219.1"/>
    <property type="molecule type" value="Genomic_DNA"/>
</dbReference>
<name>A0A0Q2RLD4_MYCGO</name>
<dbReference type="InterPro" id="IPR007438">
    <property type="entry name" value="DUF488"/>
</dbReference>